<reference evidence="1 2" key="1">
    <citation type="journal article" date="2013" name="Genome Announc.">
        <title>Draft Genome Sequence of Strain JLT2015T, Belonging to the Family Sphingomonadaceae of the Alphaproteobacteria.</title>
        <authorList>
            <person name="Tang K."/>
            <person name="Liu K."/>
            <person name="Li S."/>
            <person name="Jiao N."/>
        </authorList>
    </citation>
    <scope>NUCLEOTIDE SEQUENCE [LARGE SCALE GENOMIC DNA]</scope>
    <source>
        <strain evidence="1 2">JLT2015</strain>
    </source>
</reference>
<evidence type="ECO:0008006" key="3">
    <source>
        <dbReference type="Google" id="ProtNLM"/>
    </source>
</evidence>
<dbReference type="RefSeq" id="WP_008599363.1">
    <property type="nucleotide sequence ID" value="NZ_AMRV01000001.1"/>
</dbReference>
<dbReference type="AlphaFoldDB" id="M2TBR9"/>
<sequence length="319" mass="33619">MADYDVFNGDADGICSLIQLRLAEPRDAALITGVKRDIALLSRLSAAPGDRITALDISMRTNGEALRRLLDQGAAVFYADHHNAGEIPDHPALDAAIDTGSDMCTALIVSDRLGGAYERWALAAAFGDGLAHVASARARSAGLTEAEIETLARLGTLLNYNGYGASVGDLHFPPDALYGHAAPFACPFAFIAERPDIYARLDAGYREDMDAAEGAAVIDETPRTFVIELPDAAASRRVSGVFGNRLAETVPGRAHAILTASPGGYVVSVRAPHERREGADTLCLQFESGGGRAGAAGINHLPRTDLDRFVAAFRTAFGG</sequence>
<accession>M2TBR9</accession>
<name>M2TBR9_9SPHN</name>
<evidence type="ECO:0000313" key="1">
    <source>
        <dbReference type="EMBL" id="EMD84074.1"/>
    </source>
</evidence>
<organism evidence="1 2">
    <name type="scientific">Pacificimonas flava</name>
    <dbReference type="NCBI Taxonomy" id="1234595"/>
    <lineage>
        <taxon>Bacteria</taxon>
        <taxon>Pseudomonadati</taxon>
        <taxon>Pseudomonadota</taxon>
        <taxon>Alphaproteobacteria</taxon>
        <taxon>Sphingomonadales</taxon>
        <taxon>Sphingosinicellaceae</taxon>
        <taxon>Pacificimonas</taxon>
    </lineage>
</organism>
<dbReference type="Proteomes" id="UP000011717">
    <property type="component" value="Unassembled WGS sequence"/>
</dbReference>
<dbReference type="SUPFAM" id="SSF64182">
    <property type="entry name" value="DHH phosphoesterases"/>
    <property type="match status" value="1"/>
</dbReference>
<protein>
    <recommendedName>
        <fullName evidence="3">Acetyltransferase</fullName>
    </recommendedName>
</protein>
<keyword evidence="2" id="KW-1185">Reference proteome</keyword>
<dbReference type="OrthoDB" id="5429547at2"/>
<dbReference type="InterPro" id="IPR038763">
    <property type="entry name" value="DHH_sf"/>
</dbReference>
<dbReference type="EMBL" id="AMRV01000001">
    <property type="protein sequence ID" value="EMD84074.1"/>
    <property type="molecule type" value="Genomic_DNA"/>
</dbReference>
<evidence type="ECO:0000313" key="2">
    <source>
        <dbReference type="Proteomes" id="UP000011717"/>
    </source>
</evidence>
<gene>
    <name evidence="1" type="ORF">C725_0004</name>
</gene>
<dbReference type="PATRIC" id="fig|1234595.3.peg.4"/>
<comment type="caution">
    <text evidence="1">The sequence shown here is derived from an EMBL/GenBank/DDBJ whole genome shotgun (WGS) entry which is preliminary data.</text>
</comment>
<proteinExistence type="predicted"/>